<reference evidence="1 2" key="1">
    <citation type="journal article" date="2016" name="Front. Microbiol.">
        <title>Comprehensive Phylogenetic Analysis of Bovine Non-aureus Staphylococci Species Based on Whole-Genome Sequencing.</title>
        <authorList>
            <person name="Naushad S."/>
            <person name="Barkema H.W."/>
            <person name="Luby C."/>
            <person name="Condas L.A."/>
            <person name="Nobrega D.B."/>
            <person name="Carson D.A."/>
            <person name="De Buck J."/>
        </authorList>
    </citation>
    <scope>NUCLEOTIDE SEQUENCE [LARGE SCALE GENOMIC DNA]</scope>
    <source>
        <strain evidence="1 2">SNUC 2993</strain>
    </source>
</reference>
<dbReference type="Gene3D" id="3.50.50.60">
    <property type="entry name" value="FAD/NAD(P)-binding domain"/>
    <property type="match status" value="1"/>
</dbReference>
<evidence type="ECO:0000313" key="1">
    <source>
        <dbReference type="EMBL" id="PTI51271.1"/>
    </source>
</evidence>
<dbReference type="PANTHER" id="PTHR38663:SF1">
    <property type="entry name" value="L-ORNITHINE N(5)-MONOOXYGENASE"/>
    <property type="match status" value="1"/>
</dbReference>
<gene>
    <name evidence="1" type="ORF">BU085_05930</name>
</gene>
<sequence>MQWTIIGGGIQGTTIALKLRQAGLDAKDLTIIDPYRTLCEQFNSYTHRISMPFLRSPFVHHIHPKPFHLKQYAKLNQYTGATYGPYKRPQRDMFMHHTHELIHQYRLNESHIQGAVRHIHRDNHQQWQLELNDGRILSTQYLIIAHGCNHRAYIPAMYHDQPDIQHIFDEEESQIKEQQTSHVVGSGISAAHLALKLVNNDDSKTVHLWLNKDIEIHDFDADPGWLGPKNMNAFLNIESSEERMRIIQTERHKGSMPHDLYLRLKKKMSQGRLIIHKNEIEDIKNHHIITSNGKMYYDHILLATGFENTVMSQPMIQDLVLHFNAPIAQCGFPDITHELEWLPHLFVAGGLADLELGPFGRNIMGGREASERIYQAFIRLQKQLAS</sequence>
<dbReference type="SUPFAM" id="SSF51905">
    <property type="entry name" value="FAD/NAD(P)-binding domain"/>
    <property type="match status" value="2"/>
</dbReference>
<organism evidence="1 2">
    <name type="scientific">Staphylococcus warneri</name>
    <dbReference type="NCBI Taxonomy" id="1292"/>
    <lineage>
        <taxon>Bacteria</taxon>
        <taxon>Bacillati</taxon>
        <taxon>Bacillota</taxon>
        <taxon>Bacilli</taxon>
        <taxon>Bacillales</taxon>
        <taxon>Staphylococcaceae</taxon>
        <taxon>Staphylococcus</taxon>
    </lineage>
</organism>
<dbReference type="Proteomes" id="UP000240717">
    <property type="component" value="Unassembled WGS sequence"/>
</dbReference>
<evidence type="ECO:0000313" key="2">
    <source>
        <dbReference type="Proteomes" id="UP000240717"/>
    </source>
</evidence>
<accession>A0A2T4Q0W3</accession>
<dbReference type="PANTHER" id="PTHR38663">
    <property type="match status" value="1"/>
</dbReference>
<dbReference type="EMBL" id="PZEV01000015">
    <property type="protein sequence ID" value="PTI51271.1"/>
    <property type="molecule type" value="Genomic_DNA"/>
</dbReference>
<proteinExistence type="predicted"/>
<dbReference type="RefSeq" id="WP_107532360.1">
    <property type="nucleotide sequence ID" value="NZ_PZEV01000015.1"/>
</dbReference>
<dbReference type="Pfam" id="PF13738">
    <property type="entry name" value="Pyr_redox_3"/>
    <property type="match status" value="1"/>
</dbReference>
<dbReference type="InterPro" id="IPR036188">
    <property type="entry name" value="FAD/NAD-bd_sf"/>
</dbReference>
<protein>
    <submittedName>
        <fullName evidence="1">Pyridine nucleotide-disulfide oxidoreductase</fullName>
    </submittedName>
</protein>
<name>A0A2T4Q0W3_STAWA</name>
<dbReference type="STRING" id="1194526.A284_09005"/>
<dbReference type="AlphaFoldDB" id="A0A2T4Q0W3"/>
<comment type="caution">
    <text evidence="1">The sequence shown here is derived from an EMBL/GenBank/DDBJ whole genome shotgun (WGS) entry which is preliminary data.</text>
</comment>